<gene>
    <name evidence="1" type="ORF">SAMN05661109_01387</name>
</gene>
<dbReference type="RefSeq" id="WP_092258190.1">
    <property type="nucleotide sequence ID" value="NZ_CP047199.1"/>
</dbReference>
<evidence type="ECO:0000313" key="1">
    <source>
        <dbReference type="EMBL" id="SER94217.1"/>
    </source>
</evidence>
<dbReference type="Proteomes" id="UP000198929">
    <property type="component" value="Unassembled WGS sequence"/>
</dbReference>
<reference evidence="2" key="1">
    <citation type="submission" date="2016-10" db="EMBL/GenBank/DDBJ databases">
        <authorList>
            <person name="Varghese N."/>
            <person name="Submissions S."/>
        </authorList>
    </citation>
    <scope>NUCLEOTIDE SEQUENCE [LARGE SCALE GENOMIC DNA]</scope>
    <source>
        <strain evidence="2">DSM 20524</strain>
    </source>
</reference>
<proteinExistence type="predicted"/>
<sequence length="88" mass="9299">MPHFLELEGTYPGGDLSGTVAGGAISIDTNGDLLRTEANGRVVHFLGLFPLYEQELRAALNDNPHTILDALYDAGISEGAHPGRPSVV</sequence>
<protein>
    <submittedName>
        <fullName evidence="1">Suppressor of fused protein (SUFU)</fullName>
    </submittedName>
</protein>
<organism evidence="1 2">
    <name type="scientific">Corynebacterium cystitidis DSM 20524</name>
    <dbReference type="NCBI Taxonomy" id="1121357"/>
    <lineage>
        <taxon>Bacteria</taxon>
        <taxon>Bacillati</taxon>
        <taxon>Actinomycetota</taxon>
        <taxon>Actinomycetes</taxon>
        <taxon>Mycobacteriales</taxon>
        <taxon>Corynebacteriaceae</taxon>
        <taxon>Corynebacterium</taxon>
    </lineage>
</organism>
<accession>A0A1H9TB00</accession>
<name>A0A1H9TB00_9CORY</name>
<keyword evidence="2" id="KW-1185">Reference proteome</keyword>
<dbReference type="EMBL" id="FOGQ01000005">
    <property type="protein sequence ID" value="SER94217.1"/>
    <property type="molecule type" value="Genomic_DNA"/>
</dbReference>
<dbReference type="AlphaFoldDB" id="A0A1H9TB00"/>
<evidence type="ECO:0000313" key="2">
    <source>
        <dbReference type="Proteomes" id="UP000198929"/>
    </source>
</evidence>